<evidence type="ECO:0000256" key="10">
    <source>
        <dbReference type="ARBA" id="ARBA00022829"/>
    </source>
</evidence>
<organism evidence="24 25">
    <name type="scientific">Scophthalmus maximus</name>
    <name type="common">Turbot</name>
    <name type="synonym">Psetta maxima</name>
    <dbReference type="NCBI Taxonomy" id="52904"/>
    <lineage>
        <taxon>Eukaryota</taxon>
        <taxon>Metazoa</taxon>
        <taxon>Chordata</taxon>
        <taxon>Craniata</taxon>
        <taxon>Vertebrata</taxon>
        <taxon>Euteleostomi</taxon>
        <taxon>Actinopterygii</taxon>
        <taxon>Neopterygii</taxon>
        <taxon>Teleostei</taxon>
        <taxon>Neoteleostei</taxon>
        <taxon>Acanthomorphata</taxon>
        <taxon>Carangaria</taxon>
        <taxon>Pleuronectiformes</taxon>
        <taxon>Pleuronectoidei</taxon>
        <taxon>Scophthalmidae</taxon>
        <taxon>Scophthalmus</taxon>
    </lineage>
</organism>
<keyword evidence="12" id="KW-0653">Protein transport</keyword>
<dbReference type="FunFam" id="2.130.10.10:FF:000168">
    <property type="entry name" value="Nucleoporin Nup37"/>
    <property type="match status" value="1"/>
</dbReference>
<feature type="region of interest" description="Disordered" evidence="23">
    <location>
        <begin position="274"/>
        <end position="307"/>
    </location>
</feature>
<dbReference type="InterPro" id="IPR037626">
    <property type="entry name" value="NUP37"/>
</dbReference>
<feature type="repeat" description="WD" evidence="22">
    <location>
        <begin position="119"/>
        <end position="161"/>
    </location>
</feature>
<evidence type="ECO:0000313" key="24">
    <source>
        <dbReference type="EMBL" id="KAF0029891.1"/>
    </source>
</evidence>
<dbReference type="SUPFAM" id="SSF50978">
    <property type="entry name" value="WD40 repeat-like"/>
    <property type="match status" value="1"/>
</dbReference>
<dbReference type="InterPro" id="IPR015943">
    <property type="entry name" value="WD40/YVTN_repeat-like_dom_sf"/>
</dbReference>
<evidence type="ECO:0000256" key="6">
    <source>
        <dbReference type="ARBA" id="ARBA00022618"/>
    </source>
</evidence>
<dbReference type="PROSITE" id="PS50294">
    <property type="entry name" value="WD_REPEATS_REGION"/>
    <property type="match status" value="1"/>
</dbReference>
<dbReference type="Proteomes" id="UP000438429">
    <property type="component" value="Unassembled WGS sequence"/>
</dbReference>
<dbReference type="Gene3D" id="2.130.10.10">
    <property type="entry name" value="YVTN repeat-like/Quinoprotein amine dehydrogenase"/>
    <property type="match status" value="1"/>
</dbReference>
<keyword evidence="10" id="KW-0159">Chromosome partition</keyword>
<protein>
    <recommendedName>
        <fullName evidence="20">Nucleoporin Nup37</fullName>
    </recommendedName>
    <alternativeName>
        <fullName evidence="21">Nup107-160 subcomplex subunit Nup37</fullName>
    </alternativeName>
</protein>
<dbReference type="GO" id="GO:0051028">
    <property type="term" value="P:mRNA transport"/>
    <property type="evidence" value="ECO:0007669"/>
    <property type="project" value="UniProtKB-KW"/>
</dbReference>
<evidence type="ECO:0000256" key="19">
    <source>
        <dbReference type="ARBA" id="ARBA00062724"/>
    </source>
</evidence>
<evidence type="ECO:0000256" key="20">
    <source>
        <dbReference type="ARBA" id="ARBA00068271"/>
    </source>
</evidence>
<dbReference type="Pfam" id="PF00400">
    <property type="entry name" value="WD40"/>
    <property type="match status" value="1"/>
</dbReference>
<accession>A0A6A4SFE9</accession>
<dbReference type="GO" id="GO:0000776">
    <property type="term" value="C:kinetochore"/>
    <property type="evidence" value="ECO:0007669"/>
    <property type="project" value="UniProtKB-KW"/>
</dbReference>
<evidence type="ECO:0000256" key="4">
    <source>
        <dbReference type="ARBA" id="ARBA00022454"/>
    </source>
</evidence>
<evidence type="ECO:0000256" key="8">
    <source>
        <dbReference type="ARBA" id="ARBA00022776"/>
    </source>
</evidence>
<keyword evidence="8" id="KW-0498">Mitosis</keyword>
<keyword evidence="15" id="KW-0539">Nucleus</keyword>
<dbReference type="AlphaFoldDB" id="A0A6A4SFE9"/>
<dbReference type="PANTHER" id="PTHR22806:SF0">
    <property type="entry name" value="NUCLEOPORIN NUP37"/>
    <property type="match status" value="1"/>
</dbReference>
<keyword evidence="7" id="KW-0677">Repeat</keyword>
<evidence type="ECO:0000256" key="9">
    <source>
        <dbReference type="ARBA" id="ARBA00022816"/>
    </source>
</evidence>
<dbReference type="InterPro" id="IPR036322">
    <property type="entry name" value="WD40_repeat_dom_sf"/>
</dbReference>
<keyword evidence="3" id="KW-0813">Transport</keyword>
<comment type="function">
    <text evidence="18">Component of the Nup107-160 subcomplex of the nuclear pore complex (NPC). The Nup107-160 subcomplex is required for the assembly of a functional NPC. The Nup107-160 subcomplex is also required for normal kinetochore microtubule attachment, mitotic progression and chromosome segregation.</text>
</comment>
<keyword evidence="9" id="KW-0509">mRNA transport</keyword>
<evidence type="ECO:0000256" key="3">
    <source>
        <dbReference type="ARBA" id="ARBA00022448"/>
    </source>
</evidence>
<gene>
    <name evidence="24" type="ORF">F2P81_018996</name>
</gene>
<dbReference type="PROSITE" id="PS00678">
    <property type="entry name" value="WD_REPEATS_1"/>
    <property type="match status" value="1"/>
</dbReference>
<dbReference type="PANTHER" id="PTHR22806">
    <property type="entry name" value="NUCLEOPORIN NUP37 P37 -RELATED"/>
    <property type="match status" value="1"/>
</dbReference>
<dbReference type="InterPro" id="IPR001680">
    <property type="entry name" value="WD40_rpt"/>
</dbReference>
<keyword evidence="13" id="KW-0811">Translocation</keyword>
<dbReference type="EMBL" id="VEVO01000016">
    <property type="protein sequence ID" value="KAF0029891.1"/>
    <property type="molecule type" value="Genomic_DNA"/>
</dbReference>
<comment type="subunit">
    <text evidence="19">Component of the Nup107-160 subcomplex of the nuclear pore complex (NPC). The Nup107-160 subcomplex includes NUP160, NUP133, NUP107, NUP98, NUP85, NUP43, NUP37, SEH1 and SEC13.</text>
</comment>
<dbReference type="InterPro" id="IPR019775">
    <property type="entry name" value="WD40_repeat_CS"/>
</dbReference>
<evidence type="ECO:0000256" key="2">
    <source>
        <dbReference type="ARBA" id="ARBA00004629"/>
    </source>
</evidence>
<sequence length="349" mass="38755">MQEDSSRSPSYTVACEDYVHVVEFSPFGSGTPASLLAYGGNQYVVVGTCLFQEEDMEIEGVEFNVLRAFHHELRVDALAWSPESRLDRMPTVRFCTAAADRKLRLLTSDLQDRHEVKVMEGHTSFINHLVFEPSEGKQIASVSDDHTCRVWDLEGNESITFRLRSPGISVCWHPEEVFKLMVAEKKGTIRFYDLVAQQAILSLDCGQSPLLSADWCLSNTIKVGAVAGSDWLIWDITRSSYPQEKRPAHIDKARQFKGRGKALTCGSSDTHCRPCGDQNTGRASKKPPKAKFSSGRGGRETKREEASVSSAALRTVLWSGCEVPVTWPHRRAGAPALALALTSQREHDT</sequence>
<evidence type="ECO:0000313" key="25">
    <source>
        <dbReference type="Proteomes" id="UP000438429"/>
    </source>
</evidence>
<dbReference type="PROSITE" id="PS50082">
    <property type="entry name" value="WD_REPEATS_2"/>
    <property type="match status" value="1"/>
</dbReference>
<evidence type="ECO:0000256" key="22">
    <source>
        <dbReference type="PROSITE-ProRule" id="PRU00221"/>
    </source>
</evidence>
<reference evidence="24 25" key="1">
    <citation type="submission" date="2019-06" db="EMBL/GenBank/DDBJ databases">
        <title>Draft genomes of female and male turbot (Scophthalmus maximus).</title>
        <authorList>
            <person name="Xu H."/>
            <person name="Xu X.-W."/>
            <person name="Shao C."/>
            <person name="Chen S."/>
        </authorList>
    </citation>
    <scope>NUCLEOTIDE SEQUENCE [LARGE SCALE GENOMIC DNA]</scope>
    <source>
        <strain evidence="24">Ysfricsl-2016a</strain>
        <tissue evidence="24">Blood</tissue>
    </source>
</reference>
<comment type="caution">
    <text evidence="24">The sequence shown here is derived from an EMBL/GenBank/DDBJ whole genome shotgun (WGS) entry which is preliminary data.</text>
</comment>
<keyword evidence="14" id="KW-0906">Nuclear pore complex</keyword>
<evidence type="ECO:0000256" key="21">
    <source>
        <dbReference type="ARBA" id="ARBA00076652"/>
    </source>
</evidence>
<keyword evidence="17" id="KW-0137">Centromere</keyword>
<feature type="compositionally biased region" description="Basic and acidic residues" evidence="23">
    <location>
        <begin position="297"/>
        <end position="306"/>
    </location>
</feature>
<evidence type="ECO:0000256" key="15">
    <source>
        <dbReference type="ARBA" id="ARBA00023242"/>
    </source>
</evidence>
<proteinExistence type="predicted"/>
<evidence type="ECO:0000256" key="18">
    <source>
        <dbReference type="ARBA" id="ARBA00053706"/>
    </source>
</evidence>
<keyword evidence="5 22" id="KW-0853">WD repeat</keyword>
<keyword evidence="16" id="KW-0131">Cell cycle</keyword>
<evidence type="ECO:0000256" key="7">
    <source>
        <dbReference type="ARBA" id="ARBA00022737"/>
    </source>
</evidence>
<dbReference type="SMART" id="SM00320">
    <property type="entry name" value="WD40"/>
    <property type="match status" value="3"/>
</dbReference>
<evidence type="ECO:0000256" key="13">
    <source>
        <dbReference type="ARBA" id="ARBA00023010"/>
    </source>
</evidence>
<dbReference type="GO" id="GO:0051301">
    <property type="term" value="P:cell division"/>
    <property type="evidence" value="ECO:0007669"/>
    <property type="project" value="UniProtKB-KW"/>
</dbReference>
<evidence type="ECO:0000256" key="16">
    <source>
        <dbReference type="ARBA" id="ARBA00023306"/>
    </source>
</evidence>
<evidence type="ECO:0000256" key="11">
    <source>
        <dbReference type="ARBA" id="ARBA00022838"/>
    </source>
</evidence>
<dbReference type="GO" id="GO:0015031">
    <property type="term" value="P:protein transport"/>
    <property type="evidence" value="ECO:0007669"/>
    <property type="project" value="UniProtKB-KW"/>
</dbReference>
<dbReference type="GO" id="GO:0007059">
    <property type="term" value="P:chromosome segregation"/>
    <property type="evidence" value="ECO:0007669"/>
    <property type="project" value="UniProtKB-KW"/>
</dbReference>
<dbReference type="GO" id="GO:0031080">
    <property type="term" value="C:nuclear pore outer ring"/>
    <property type="evidence" value="ECO:0007669"/>
    <property type="project" value="InterPro"/>
</dbReference>
<evidence type="ECO:0000256" key="5">
    <source>
        <dbReference type="ARBA" id="ARBA00022574"/>
    </source>
</evidence>
<evidence type="ECO:0000256" key="17">
    <source>
        <dbReference type="ARBA" id="ARBA00023328"/>
    </source>
</evidence>
<comment type="subcellular location">
    <subcellularLocation>
        <location evidence="2">Chromosome</location>
        <location evidence="2">Centromere</location>
        <location evidence="2">Kinetochore</location>
    </subcellularLocation>
    <subcellularLocation>
        <location evidence="1">Nucleus</location>
        <location evidence="1">Nuclear pore complex</location>
    </subcellularLocation>
</comment>
<evidence type="ECO:0000256" key="14">
    <source>
        <dbReference type="ARBA" id="ARBA00023132"/>
    </source>
</evidence>
<keyword evidence="11" id="KW-0995">Kinetochore</keyword>
<evidence type="ECO:0000256" key="12">
    <source>
        <dbReference type="ARBA" id="ARBA00022927"/>
    </source>
</evidence>
<evidence type="ECO:0000256" key="1">
    <source>
        <dbReference type="ARBA" id="ARBA00004567"/>
    </source>
</evidence>
<keyword evidence="6" id="KW-0132">Cell division</keyword>
<evidence type="ECO:0000256" key="23">
    <source>
        <dbReference type="SAM" id="MobiDB-lite"/>
    </source>
</evidence>
<keyword evidence="4" id="KW-0158">Chromosome</keyword>
<name>A0A6A4SFE9_SCOMX</name>